<evidence type="ECO:0000256" key="6">
    <source>
        <dbReference type="ARBA" id="ARBA00023136"/>
    </source>
</evidence>
<proteinExistence type="inferred from homology"/>
<dbReference type="PANTHER" id="PTHR34584:SF1">
    <property type="entry name" value="NA(+)_H(+) ANTIPORTER SUBUNIT E1"/>
    <property type="match status" value="1"/>
</dbReference>
<protein>
    <submittedName>
        <fullName evidence="8">Na+/H+ antiporter subunit E</fullName>
    </submittedName>
</protein>
<dbReference type="RefSeq" id="WP_254419849.1">
    <property type="nucleotide sequence ID" value="NZ_BAAAJB010000049.1"/>
</dbReference>
<feature type="transmembrane region" description="Helical" evidence="7">
    <location>
        <begin position="21"/>
        <end position="41"/>
    </location>
</feature>
<comment type="subcellular location">
    <subcellularLocation>
        <location evidence="1">Cell membrane</location>
        <topology evidence="1">Multi-pass membrane protein</topology>
    </subcellularLocation>
</comment>
<dbReference type="Proteomes" id="UP001055940">
    <property type="component" value="Chromosome"/>
</dbReference>
<reference evidence="8" key="1">
    <citation type="submission" date="2022-06" db="EMBL/GenBank/DDBJ databases">
        <authorList>
            <person name="Ping M."/>
        </authorList>
    </citation>
    <scope>NUCLEOTIDE SEQUENCE</scope>
    <source>
        <strain evidence="8">JCM11759T</strain>
    </source>
</reference>
<dbReference type="EMBL" id="CP099837">
    <property type="protein sequence ID" value="USY20824.1"/>
    <property type="molecule type" value="Genomic_DNA"/>
</dbReference>
<keyword evidence="6 7" id="KW-0472">Membrane</keyword>
<keyword evidence="9" id="KW-1185">Reference proteome</keyword>
<name>A0ABY5D8Z9_9ACTN</name>
<evidence type="ECO:0000256" key="4">
    <source>
        <dbReference type="ARBA" id="ARBA00022692"/>
    </source>
</evidence>
<dbReference type="NCBIfam" id="NF006521">
    <property type="entry name" value="PRK08965.1-5"/>
    <property type="match status" value="1"/>
</dbReference>
<evidence type="ECO:0000256" key="7">
    <source>
        <dbReference type="SAM" id="Phobius"/>
    </source>
</evidence>
<dbReference type="InterPro" id="IPR002758">
    <property type="entry name" value="Cation_antiport_E"/>
</dbReference>
<evidence type="ECO:0000256" key="5">
    <source>
        <dbReference type="ARBA" id="ARBA00022989"/>
    </source>
</evidence>
<keyword evidence="5 7" id="KW-1133">Transmembrane helix</keyword>
<evidence type="ECO:0000313" key="8">
    <source>
        <dbReference type="EMBL" id="USY20824.1"/>
    </source>
</evidence>
<keyword evidence="3" id="KW-1003">Cell membrane</keyword>
<dbReference type="Pfam" id="PF01899">
    <property type="entry name" value="MNHE"/>
    <property type="match status" value="1"/>
</dbReference>
<evidence type="ECO:0000256" key="3">
    <source>
        <dbReference type="ARBA" id="ARBA00022475"/>
    </source>
</evidence>
<evidence type="ECO:0000313" key="9">
    <source>
        <dbReference type="Proteomes" id="UP001055940"/>
    </source>
</evidence>
<evidence type="ECO:0000256" key="1">
    <source>
        <dbReference type="ARBA" id="ARBA00004651"/>
    </source>
</evidence>
<dbReference type="PANTHER" id="PTHR34584">
    <property type="entry name" value="NA(+)/H(+) ANTIPORTER SUBUNIT E1"/>
    <property type="match status" value="1"/>
</dbReference>
<evidence type="ECO:0000256" key="2">
    <source>
        <dbReference type="ARBA" id="ARBA00006228"/>
    </source>
</evidence>
<comment type="similarity">
    <text evidence="2">Belongs to the CPA3 antiporters (TC 2.A.63) subunit E family.</text>
</comment>
<sequence length="203" mass="22293">MNDLRARKVRGLNAARRRLGKVQIPVALGMTVVWMLLFKGFEPRPESLGIAVLGFLVSAVIMMVFPMPPISPGFRFWPVQCVRLFFHVLWKMVVASSQVTLQVFRPGPPVRSSVVAVQLRTDSDLMLVCTAITTSVIPGSVIVEVAQPEHTLYVHVLGAESEAEVRKAKQIILTLEERIVRAVGTRENIAALEAATPAGKENA</sequence>
<organism evidence="8 9">
    <name type="scientific">Nocardiopsis exhalans</name>
    <dbReference type="NCBI Taxonomy" id="163604"/>
    <lineage>
        <taxon>Bacteria</taxon>
        <taxon>Bacillati</taxon>
        <taxon>Actinomycetota</taxon>
        <taxon>Actinomycetes</taxon>
        <taxon>Streptosporangiales</taxon>
        <taxon>Nocardiopsidaceae</taxon>
        <taxon>Nocardiopsis</taxon>
    </lineage>
</organism>
<accession>A0ABY5D8Z9</accession>
<gene>
    <name evidence="8" type="ORF">NE857_03985</name>
</gene>
<feature type="transmembrane region" description="Helical" evidence="7">
    <location>
        <begin position="47"/>
        <end position="65"/>
    </location>
</feature>
<keyword evidence="4 7" id="KW-0812">Transmembrane</keyword>